<keyword evidence="8 9" id="KW-0472">Membrane</keyword>
<dbReference type="Gene3D" id="3.40.50.300">
    <property type="entry name" value="P-loop containing nucleotide triphosphate hydrolases"/>
    <property type="match status" value="1"/>
</dbReference>
<dbReference type="FunFam" id="3.40.50.300:FF:000221">
    <property type="entry name" value="Multidrug ABC transporter ATP-binding protein"/>
    <property type="match status" value="1"/>
</dbReference>
<protein>
    <submittedName>
        <fullName evidence="12">ABC transporter</fullName>
    </submittedName>
</protein>
<dbReference type="InterPro" id="IPR003439">
    <property type="entry name" value="ABC_transporter-like_ATP-bd"/>
</dbReference>
<evidence type="ECO:0000256" key="8">
    <source>
        <dbReference type="ARBA" id="ARBA00023136"/>
    </source>
</evidence>
<dbReference type="InterPro" id="IPR027417">
    <property type="entry name" value="P-loop_NTPase"/>
</dbReference>
<dbReference type="GO" id="GO:0005524">
    <property type="term" value="F:ATP binding"/>
    <property type="evidence" value="ECO:0007669"/>
    <property type="project" value="UniProtKB-KW"/>
</dbReference>
<feature type="domain" description="ABC transporter" evidence="10">
    <location>
        <begin position="339"/>
        <end position="572"/>
    </location>
</feature>
<feature type="transmembrane region" description="Helical" evidence="9">
    <location>
        <begin position="161"/>
        <end position="181"/>
    </location>
</feature>
<dbReference type="PROSITE" id="PS00211">
    <property type="entry name" value="ABC_TRANSPORTER_1"/>
    <property type="match status" value="1"/>
</dbReference>
<dbReference type="InterPro" id="IPR039421">
    <property type="entry name" value="Type_1_exporter"/>
</dbReference>
<evidence type="ECO:0000313" key="12">
    <source>
        <dbReference type="EMBL" id="OUI97339.1"/>
    </source>
</evidence>
<keyword evidence="3" id="KW-1003">Cell membrane</keyword>
<feature type="transmembrane region" description="Helical" evidence="9">
    <location>
        <begin position="20"/>
        <end position="47"/>
    </location>
</feature>
<dbReference type="GO" id="GO:0140359">
    <property type="term" value="F:ABC-type transporter activity"/>
    <property type="evidence" value="ECO:0007669"/>
    <property type="project" value="InterPro"/>
</dbReference>
<dbReference type="Proteomes" id="UP000194999">
    <property type="component" value="Unassembled WGS sequence"/>
</dbReference>
<sequence length="584" mass="62500">MRHTAATVPALRRLRRPVSMLIGAGTALGALGALNALVPFIGIVALARALLAPQPRPQYIVAVSGCIVAGLVLGWVAVGYALWLTHLADYRLQTSLRRALIDRLGKVPLGWYSANTSGPVRKAVQDDLVDLHHLTAHHDVERAGAFALPAGGILYLCWLDWRLAVLAILTWPVYAVAYAWMMRGFSEKMVRLDESFGAISSAIVEFVHGIAVVKAFGESARAHKAYQLATETFASRYAGWVRPVIQLEALTSMALSVPVILLTSLSGGVWMIHQGWITPVDLLAEVLVAMAMPHTLETLNQSLVSYRRAQAAAQRIEALLDLQTLPRADHPEIPVESSITFENVGFDYGRGVDVLKGVTFKCQPGTLTALVGASGAGKSTLARLVPRFYDVTQGSIRIGGVDVRAIDPACLYRHVGFVLQDVQLVHGTVADNLRLGCPDASDTAMEAAAQAARIHDRIAALPRGYASVVGEDALLSGGEMQRLAIARMLLADTPILILDEATAHADPESEAQVQDALSVLAQGRTVLVIAHRLASIVDADQIIVLAEGQLVECGTHAELLSRAGPYSQMWSASASSEGDCVNAD</sequence>
<feature type="transmembrane region" description="Helical" evidence="9">
    <location>
        <begin position="59"/>
        <end position="83"/>
    </location>
</feature>
<dbReference type="AlphaFoldDB" id="A0A252AZC6"/>
<evidence type="ECO:0000259" key="11">
    <source>
        <dbReference type="PROSITE" id="PS50929"/>
    </source>
</evidence>
<dbReference type="SUPFAM" id="SSF90123">
    <property type="entry name" value="ABC transporter transmembrane region"/>
    <property type="match status" value="1"/>
</dbReference>
<dbReference type="Pfam" id="PF00664">
    <property type="entry name" value="ABC_membrane"/>
    <property type="match status" value="1"/>
</dbReference>
<reference evidence="12 13" key="1">
    <citation type="submission" date="2014-06" db="EMBL/GenBank/DDBJ databases">
        <authorList>
            <person name="Ju J."/>
            <person name="Zhang J."/>
        </authorList>
    </citation>
    <scope>NUCLEOTIDE SEQUENCE [LARGE SCALE GENOMIC DNA]</scope>
    <source>
        <strain evidence="12">DmW_048</strain>
    </source>
</reference>
<name>A0A252AZC6_9PROT</name>
<proteinExistence type="predicted"/>
<dbReference type="PANTHER" id="PTHR24221:SF654">
    <property type="entry name" value="ATP-BINDING CASSETTE SUB-FAMILY B MEMBER 6"/>
    <property type="match status" value="1"/>
</dbReference>
<dbReference type="SMART" id="SM00382">
    <property type="entry name" value="AAA"/>
    <property type="match status" value="1"/>
</dbReference>
<evidence type="ECO:0000256" key="7">
    <source>
        <dbReference type="ARBA" id="ARBA00022989"/>
    </source>
</evidence>
<keyword evidence="5" id="KW-0547">Nucleotide-binding</keyword>
<dbReference type="InterPro" id="IPR011527">
    <property type="entry name" value="ABC1_TM_dom"/>
</dbReference>
<evidence type="ECO:0000256" key="1">
    <source>
        <dbReference type="ARBA" id="ARBA00004651"/>
    </source>
</evidence>
<feature type="domain" description="ABC transmembrane type-1" evidence="11">
    <location>
        <begin position="22"/>
        <end position="308"/>
    </location>
</feature>
<organism evidence="12 13">
    <name type="scientific">Acetobacter orientalis</name>
    <dbReference type="NCBI Taxonomy" id="146474"/>
    <lineage>
        <taxon>Bacteria</taxon>
        <taxon>Pseudomonadati</taxon>
        <taxon>Pseudomonadota</taxon>
        <taxon>Alphaproteobacteria</taxon>
        <taxon>Acetobacterales</taxon>
        <taxon>Acetobacteraceae</taxon>
        <taxon>Acetobacter</taxon>
    </lineage>
</organism>
<evidence type="ECO:0000313" key="13">
    <source>
        <dbReference type="Proteomes" id="UP000194999"/>
    </source>
</evidence>
<dbReference type="GO" id="GO:0016887">
    <property type="term" value="F:ATP hydrolysis activity"/>
    <property type="evidence" value="ECO:0007669"/>
    <property type="project" value="InterPro"/>
</dbReference>
<dbReference type="EMBL" id="JOOY01000159">
    <property type="protein sequence ID" value="OUI97339.1"/>
    <property type="molecule type" value="Genomic_DNA"/>
</dbReference>
<evidence type="ECO:0000256" key="9">
    <source>
        <dbReference type="SAM" id="Phobius"/>
    </source>
</evidence>
<evidence type="ECO:0000256" key="6">
    <source>
        <dbReference type="ARBA" id="ARBA00022840"/>
    </source>
</evidence>
<gene>
    <name evidence="12" type="ORF">HK15_03860</name>
</gene>
<keyword evidence="4 9" id="KW-0812">Transmembrane</keyword>
<evidence type="ECO:0000256" key="4">
    <source>
        <dbReference type="ARBA" id="ARBA00022692"/>
    </source>
</evidence>
<evidence type="ECO:0000256" key="2">
    <source>
        <dbReference type="ARBA" id="ARBA00022448"/>
    </source>
</evidence>
<keyword evidence="7 9" id="KW-1133">Transmembrane helix</keyword>
<dbReference type="PANTHER" id="PTHR24221">
    <property type="entry name" value="ATP-BINDING CASSETTE SUB-FAMILY B"/>
    <property type="match status" value="1"/>
</dbReference>
<dbReference type="Gene3D" id="1.20.1560.10">
    <property type="entry name" value="ABC transporter type 1, transmembrane domain"/>
    <property type="match status" value="1"/>
</dbReference>
<dbReference type="Pfam" id="PF00005">
    <property type="entry name" value="ABC_tran"/>
    <property type="match status" value="1"/>
</dbReference>
<comment type="caution">
    <text evidence="12">The sequence shown here is derived from an EMBL/GenBank/DDBJ whole genome shotgun (WGS) entry which is preliminary data.</text>
</comment>
<evidence type="ECO:0000256" key="5">
    <source>
        <dbReference type="ARBA" id="ARBA00022741"/>
    </source>
</evidence>
<dbReference type="PROSITE" id="PS50929">
    <property type="entry name" value="ABC_TM1F"/>
    <property type="match status" value="1"/>
</dbReference>
<evidence type="ECO:0000259" key="10">
    <source>
        <dbReference type="PROSITE" id="PS50893"/>
    </source>
</evidence>
<keyword evidence="2" id="KW-0813">Transport</keyword>
<dbReference type="SUPFAM" id="SSF52540">
    <property type="entry name" value="P-loop containing nucleoside triphosphate hydrolases"/>
    <property type="match status" value="1"/>
</dbReference>
<dbReference type="GO" id="GO:0005886">
    <property type="term" value="C:plasma membrane"/>
    <property type="evidence" value="ECO:0007669"/>
    <property type="project" value="UniProtKB-SubCell"/>
</dbReference>
<evidence type="ECO:0000256" key="3">
    <source>
        <dbReference type="ARBA" id="ARBA00022475"/>
    </source>
</evidence>
<comment type="subcellular location">
    <subcellularLocation>
        <location evidence="1">Cell membrane</location>
        <topology evidence="1">Multi-pass membrane protein</topology>
    </subcellularLocation>
</comment>
<accession>A0A252AZC6</accession>
<keyword evidence="6" id="KW-0067">ATP-binding</keyword>
<dbReference type="InterPro" id="IPR017871">
    <property type="entry name" value="ABC_transporter-like_CS"/>
</dbReference>
<dbReference type="InterPro" id="IPR003593">
    <property type="entry name" value="AAA+_ATPase"/>
</dbReference>
<dbReference type="InterPro" id="IPR036640">
    <property type="entry name" value="ABC1_TM_sf"/>
</dbReference>
<dbReference type="CDD" id="cd07346">
    <property type="entry name" value="ABC_6TM_exporters"/>
    <property type="match status" value="1"/>
</dbReference>
<dbReference type="PROSITE" id="PS50893">
    <property type="entry name" value="ABC_TRANSPORTER_2"/>
    <property type="match status" value="1"/>
</dbReference>